<dbReference type="SMART" id="SM00530">
    <property type="entry name" value="HTH_XRE"/>
    <property type="match status" value="1"/>
</dbReference>
<feature type="domain" description="HTH cro/C1-type" evidence="2">
    <location>
        <begin position="6"/>
        <end position="60"/>
    </location>
</feature>
<dbReference type="Gene3D" id="1.10.260.40">
    <property type="entry name" value="lambda repressor-like DNA-binding domains"/>
    <property type="match status" value="1"/>
</dbReference>
<dbReference type="Proteomes" id="UP000188600">
    <property type="component" value="Unassembled WGS sequence"/>
</dbReference>
<evidence type="ECO:0000259" key="2">
    <source>
        <dbReference type="PROSITE" id="PS50943"/>
    </source>
</evidence>
<dbReference type="InterPro" id="IPR010982">
    <property type="entry name" value="Lambda_DNA-bd_dom_sf"/>
</dbReference>
<dbReference type="EMBL" id="MSPT01000016">
    <property type="protein sequence ID" value="ONK26329.1"/>
    <property type="molecule type" value="Genomic_DNA"/>
</dbReference>
<dbReference type="SUPFAM" id="SSF47413">
    <property type="entry name" value="lambda repressor-like DNA-binding domains"/>
    <property type="match status" value="1"/>
</dbReference>
<keyword evidence="6" id="KW-1185">Reference proteome</keyword>
<dbReference type="PROSITE" id="PS50943">
    <property type="entry name" value="HTH_CROC1"/>
    <property type="match status" value="1"/>
</dbReference>
<evidence type="ECO:0000313" key="3">
    <source>
        <dbReference type="EMBL" id="ONK26329.1"/>
    </source>
</evidence>
<gene>
    <name evidence="4" type="ORF">BVE84_05665</name>
    <name evidence="3" type="ORF">BVE86_07605</name>
</gene>
<evidence type="ECO:0000313" key="5">
    <source>
        <dbReference type="Proteomes" id="UP000188600"/>
    </source>
</evidence>
<sequence>MQKMTLKMLRIRDNLTQKQAGVIFGVTADTWANWEHGRTTPDVVVAYKIAEYFRVSLDDIIFLNNVAV</sequence>
<proteinExistence type="predicted"/>
<comment type="caution">
    <text evidence="3">The sequence shown here is derived from an EMBL/GenBank/DDBJ whole genome shotgun (WGS) entry which is preliminary data.</text>
</comment>
<dbReference type="EMBL" id="MSPR01000009">
    <property type="protein sequence ID" value="ONK29076.1"/>
    <property type="molecule type" value="Genomic_DNA"/>
</dbReference>
<organism evidence="3 5">
    <name type="scientific">Streptococcus azizii</name>
    <dbReference type="NCBI Taxonomy" id="1579424"/>
    <lineage>
        <taxon>Bacteria</taxon>
        <taxon>Bacillati</taxon>
        <taxon>Bacillota</taxon>
        <taxon>Bacilli</taxon>
        <taxon>Lactobacillales</taxon>
        <taxon>Streptococcaceae</taxon>
        <taxon>Streptococcus</taxon>
    </lineage>
</organism>
<dbReference type="PANTHER" id="PTHR46558">
    <property type="entry name" value="TRACRIPTIONAL REGULATORY PROTEIN-RELATED-RELATED"/>
    <property type="match status" value="1"/>
</dbReference>
<evidence type="ECO:0000256" key="1">
    <source>
        <dbReference type="ARBA" id="ARBA00023125"/>
    </source>
</evidence>
<dbReference type="InterPro" id="IPR001387">
    <property type="entry name" value="Cro/C1-type_HTH"/>
</dbReference>
<accession>A0AB36JP93</accession>
<dbReference type="PANTHER" id="PTHR46558:SF11">
    <property type="entry name" value="HTH-TYPE TRANSCRIPTIONAL REGULATOR XRE"/>
    <property type="match status" value="1"/>
</dbReference>
<dbReference type="Pfam" id="PF01381">
    <property type="entry name" value="HTH_3"/>
    <property type="match status" value="1"/>
</dbReference>
<name>A0AB36JP93_9STRE</name>
<dbReference type="CDD" id="cd00093">
    <property type="entry name" value="HTH_XRE"/>
    <property type="match status" value="1"/>
</dbReference>
<dbReference type="AlphaFoldDB" id="A0AB36JP93"/>
<keyword evidence="1" id="KW-0238">DNA-binding</keyword>
<reference evidence="5 6" key="1">
    <citation type="submission" date="2016-12" db="EMBL/GenBank/DDBJ databases">
        <authorList>
            <person name="Gulvik C.A."/>
        </authorList>
    </citation>
    <scope>NUCLEOTIDE SEQUENCE [LARGE SCALE GENOMIC DNA]</scope>
    <source>
        <strain evidence="4 6">12-5202</strain>
        <strain evidence="3 5">12-5291</strain>
    </source>
</reference>
<evidence type="ECO:0000313" key="6">
    <source>
        <dbReference type="Proteomes" id="UP000188946"/>
    </source>
</evidence>
<dbReference type="GO" id="GO:0003677">
    <property type="term" value="F:DNA binding"/>
    <property type="evidence" value="ECO:0007669"/>
    <property type="project" value="UniProtKB-KW"/>
</dbReference>
<dbReference type="Proteomes" id="UP000188946">
    <property type="component" value="Unassembled WGS sequence"/>
</dbReference>
<evidence type="ECO:0000313" key="4">
    <source>
        <dbReference type="EMBL" id="ONK29076.1"/>
    </source>
</evidence>
<protein>
    <submittedName>
        <fullName evidence="3">Transcriptional regulator</fullName>
    </submittedName>
</protein>